<name>A0A975IUP7_9CAUL</name>
<evidence type="ECO:0000313" key="4">
    <source>
        <dbReference type="Proteomes" id="UP000676409"/>
    </source>
</evidence>
<evidence type="ECO:0000259" key="1">
    <source>
        <dbReference type="Pfam" id="PF07287"/>
    </source>
</evidence>
<protein>
    <submittedName>
        <fullName evidence="3">DUF1446 domain-containing protein</fullName>
    </submittedName>
</protein>
<feature type="domain" description="AtuA-like ferredoxin-fold" evidence="2">
    <location>
        <begin position="491"/>
        <end position="593"/>
    </location>
</feature>
<evidence type="ECO:0000259" key="2">
    <source>
        <dbReference type="Pfam" id="PF23544"/>
    </source>
</evidence>
<proteinExistence type="predicted"/>
<sequence length="602" mass="64382">MAKVVRIGGAGGFLGDSSTAAPQLLRGGRLDYMILDYLAEATMSALGQLKRARPDQGYARDFTEWVWKDNLREFKAQGVKVVTNAGGVNPRACRERMEEIAAEAGLSFKIAVIEGDDLMERLPALAGAGYTEMFSGASFPDPARVFTANAYFGGGPIAAALAAGAEVVITGRVVDSALTLGPLMHEFGWTADEHDRLSAGSLAGHVIECGAQATGGLFTDWEEVEDWAHIGYPVVECHSNGDFVVMKPEGTGGLVSPAAVAEQILYEVGDPQAYALPDVVCDFSQVKVETAGPQRVRVTGAKGYPPSGKLKVCITHEDGWRFIGTMPVVGRDAARKAQRQAEAVLIRVDEMLRDRNLPPLRDHRIELLGTESSYGAQARAEAGASREVICRLGAEHDSAEALGIMAREFDSPTTSMSVGSTGWFGGRPTISPVARVFSGLLPGEEAPAQVSIGADEFAVASPAPVEPFTQAMIDRPPSPQEPTPEADTIKVPLIELAWARSGDKGDAFNIGVIARRPELLPWIRRGLTETAVLAFFAHEFEGAESPKVIRYDLPGMSAINLHCLQALGGGQFASLRLDPLAKGKAQQLLDMPIEVPRRLTLQ</sequence>
<dbReference type="InterPro" id="IPR056362">
    <property type="entry name" value="AtuA-like_ferredoxin_dom"/>
</dbReference>
<dbReference type="AlphaFoldDB" id="A0A975IUP7"/>
<organism evidence="3 4">
    <name type="scientific">Phenylobacterium montanum</name>
    <dbReference type="NCBI Taxonomy" id="2823693"/>
    <lineage>
        <taxon>Bacteria</taxon>
        <taxon>Pseudomonadati</taxon>
        <taxon>Pseudomonadota</taxon>
        <taxon>Alphaproteobacteria</taxon>
        <taxon>Caulobacterales</taxon>
        <taxon>Caulobacteraceae</taxon>
        <taxon>Phenylobacterium</taxon>
    </lineage>
</organism>
<dbReference type="PANTHER" id="PTHR47708">
    <property type="match status" value="1"/>
</dbReference>
<feature type="domain" description="Acyclic terpene utilisation N-terminal" evidence="1">
    <location>
        <begin position="5"/>
        <end position="451"/>
    </location>
</feature>
<dbReference type="InterPro" id="IPR010839">
    <property type="entry name" value="AtuA_N"/>
</dbReference>
<dbReference type="Proteomes" id="UP000676409">
    <property type="component" value="Chromosome"/>
</dbReference>
<dbReference type="RefSeq" id="WP_211938059.1">
    <property type="nucleotide sequence ID" value="NZ_CP073078.1"/>
</dbReference>
<accession>A0A975IUP7</accession>
<dbReference type="Pfam" id="PF23544">
    <property type="entry name" value="AtuA_ferredoxin"/>
    <property type="match status" value="1"/>
</dbReference>
<gene>
    <name evidence="3" type="ORF">KCG34_23730</name>
</gene>
<reference evidence="3" key="1">
    <citation type="submission" date="2021-04" db="EMBL/GenBank/DDBJ databases">
        <title>The complete genome sequence of Caulobacter sp. S6.</title>
        <authorList>
            <person name="Tang Y."/>
            <person name="Ouyang W."/>
            <person name="Liu Q."/>
            <person name="Huang B."/>
            <person name="Guo Z."/>
            <person name="Lei P."/>
        </authorList>
    </citation>
    <scope>NUCLEOTIDE SEQUENCE</scope>
    <source>
        <strain evidence="3">S6</strain>
    </source>
</reference>
<dbReference type="EMBL" id="CP073078">
    <property type="protein sequence ID" value="QUD88008.1"/>
    <property type="molecule type" value="Genomic_DNA"/>
</dbReference>
<dbReference type="KEGG" id="caul:KCG34_23730"/>
<keyword evidence="4" id="KW-1185">Reference proteome</keyword>
<dbReference type="Pfam" id="PF07287">
    <property type="entry name" value="AtuA"/>
    <property type="match status" value="1"/>
</dbReference>
<evidence type="ECO:0000313" key="3">
    <source>
        <dbReference type="EMBL" id="QUD88008.1"/>
    </source>
</evidence>
<dbReference type="PANTHER" id="PTHR47708:SF2">
    <property type="entry name" value="SI:CH73-132F6.5"/>
    <property type="match status" value="1"/>
</dbReference>